<dbReference type="PANTHER" id="PTHR34768">
    <property type="entry name" value="COILED-COIL DOMAIN-CONTAINING PROTEIN 89"/>
    <property type="match status" value="1"/>
</dbReference>
<protein>
    <submittedName>
        <fullName evidence="3">Coiled-coil domain containing 89</fullName>
    </submittedName>
</protein>
<sequence>MRLVPVGHSPRRLPVSSLCSQHMDCIQKSPGKLQSLPTEDLTEEKMLRSRVDEQSSLICILKNRADEVFLRYQALQKINAEHEDQVARCQKELEEERNKSKILEKRFMDLAANNQAIIAFMEEYKNHNSQLKLENEKLQSENESLFSQRLHDSQVLVQKLEEEVKRQIEKYAHKRKEYREKLAGCQMELLGQENLHIARETSLINELQDAHQQHKEAVDNCKELKLQLQEAEEQRALNEIKMRERITSLMKEKDKFLCLSMERGKVIQEKQEEIQNLETKSQMRAILRLFSTFRFAREVEAVNKDARVKSLQSALDQSVRKFEKLKEDFDAFKEHSDSLLTQERELNRKLRHIIG</sequence>
<accession>A0A3B4FCY5</accession>
<dbReference type="GeneTree" id="ENSGT00940000165617"/>
<proteinExistence type="predicted"/>
<dbReference type="AlphaFoldDB" id="A0A3B4FCY5"/>
<dbReference type="Ensembl" id="ENSPNYT00000007729.1">
    <property type="protein sequence ID" value="ENSPNYP00000007544.1"/>
    <property type="gene ID" value="ENSPNYG00000005771.1"/>
</dbReference>
<name>A0A3B4FCY5_9CICH</name>
<reference evidence="3" key="1">
    <citation type="submission" date="2023-09" db="UniProtKB">
        <authorList>
            <consortium name="Ensembl"/>
        </authorList>
    </citation>
    <scope>IDENTIFICATION</scope>
</reference>
<dbReference type="InterPro" id="IPR043450">
    <property type="entry name" value="CCDC89-like"/>
</dbReference>
<evidence type="ECO:0000256" key="2">
    <source>
        <dbReference type="SAM" id="Coils"/>
    </source>
</evidence>
<organism evidence="3">
    <name type="scientific">Pundamilia nyererei</name>
    <dbReference type="NCBI Taxonomy" id="303518"/>
    <lineage>
        <taxon>Eukaryota</taxon>
        <taxon>Metazoa</taxon>
        <taxon>Chordata</taxon>
        <taxon>Craniata</taxon>
        <taxon>Vertebrata</taxon>
        <taxon>Euteleostomi</taxon>
        <taxon>Actinopterygii</taxon>
        <taxon>Neopterygii</taxon>
        <taxon>Teleostei</taxon>
        <taxon>Neoteleostei</taxon>
        <taxon>Acanthomorphata</taxon>
        <taxon>Ovalentaria</taxon>
        <taxon>Cichlomorphae</taxon>
        <taxon>Cichliformes</taxon>
        <taxon>Cichlidae</taxon>
        <taxon>African cichlids</taxon>
        <taxon>Pseudocrenilabrinae</taxon>
        <taxon>Haplochromini</taxon>
        <taxon>Pundamilia</taxon>
    </lineage>
</organism>
<feature type="coiled-coil region" evidence="2">
    <location>
        <begin position="72"/>
        <end position="241"/>
    </location>
</feature>
<evidence type="ECO:0000313" key="3">
    <source>
        <dbReference type="Ensembl" id="ENSPNYP00000007544.1"/>
    </source>
</evidence>
<dbReference type="PANTHER" id="PTHR34768:SF2">
    <property type="entry name" value="COILED-COIL DOMAIN CONTAINING 89"/>
    <property type="match status" value="1"/>
</dbReference>
<keyword evidence="1 2" id="KW-0175">Coiled coil</keyword>
<evidence type="ECO:0000256" key="1">
    <source>
        <dbReference type="ARBA" id="ARBA00023054"/>
    </source>
</evidence>